<reference evidence="1" key="1">
    <citation type="submission" date="2023-04" db="EMBL/GenBank/DDBJ databases">
        <title>Four porcine-derived lactic acid bacteria strains analyses and their evaluation as potential probiotics based on genomics.</title>
        <authorList>
            <person name="Niu D."/>
        </authorList>
    </citation>
    <scope>NUCLEOTIDE SEQUENCE</scope>
    <source>
        <strain evidence="1">ZSA5</strain>
    </source>
</reference>
<gene>
    <name evidence="1" type="ORF">QFE45_01640</name>
</gene>
<dbReference type="AlphaFoldDB" id="A0AAX3X822"/>
<organism evidence="1 2">
    <name type="scientific">Ligilactobacillus salivarius</name>
    <dbReference type="NCBI Taxonomy" id="1624"/>
    <lineage>
        <taxon>Bacteria</taxon>
        <taxon>Bacillati</taxon>
        <taxon>Bacillota</taxon>
        <taxon>Bacilli</taxon>
        <taxon>Lactobacillales</taxon>
        <taxon>Lactobacillaceae</taxon>
        <taxon>Ligilactobacillus</taxon>
    </lineage>
</organism>
<sequence>MKKAGMKPRFELVGDVEETTDYTFKVKFIQNYEGVYKQGLDPWDNRDLIVTDYENKRIPAWMVEEYHLQNDDKVKVTQKIKQKKNKLLWQIVGIKKLETE</sequence>
<proteinExistence type="predicted"/>
<dbReference type="EMBL" id="CP123971">
    <property type="protein sequence ID" value="WII28861.1"/>
    <property type="molecule type" value="Genomic_DNA"/>
</dbReference>
<dbReference type="Proteomes" id="UP001231316">
    <property type="component" value="Chromosome"/>
</dbReference>
<evidence type="ECO:0000313" key="1">
    <source>
        <dbReference type="EMBL" id="WII28861.1"/>
    </source>
</evidence>
<evidence type="ECO:0000313" key="2">
    <source>
        <dbReference type="Proteomes" id="UP001231316"/>
    </source>
</evidence>
<dbReference type="RefSeq" id="WP_284650438.1">
    <property type="nucleotide sequence ID" value="NZ_CP123971.1"/>
</dbReference>
<accession>A0AAX3X822</accession>
<protein>
    <submittedName>
        <fullName evidence="1">Uncharacterized protein</fullName>
    </submittedName>
</protein>
<name>A0AAX3X822_9LACO</name>